<sequence length="139" mass="15554">MKSLTTIKFLLICLAILMASHQQSKAQLSAKKVRIARLEIYPEYLEAYKVALAEHAAAAVKSEPGVLALQAVYDKAHPAQVTVFEMYASENAYQAHLKAPHFLKYKNGTLKMVKTLELIETEPIAIEIKPVLTEMRSNK</sequence>
<dbReference type="GO" id="GO:0004497">
    <property type="term" value="F:monooxygenase activity"/>
    <property type="evidence" value="ECO:0007669"/>
    <property type="project" value="UniProtKB-KW"/>
</dbReference>
<evidence type="ECO:0000256" key="1">
    <source>
        <dbReference type="SAM" id="SignalP"/>
    </source>
</evidence>
<dbReference type="AlphaFoldDB" id="A0A521FK82"/>
<protein>
    <submittedName>
        <fullName evidence="3">Quinol monooxygenase YgiN</fullName>
    </submittedName>
</protein>
<feature type="signal peptide" evidence="1">
    <location>
        <begin position="1"/>
        <end position="26"/>
    </location>
</feature>
<feature type="domain" description="ABM" evidence="2">
    <location>
        <begin position="32"/>
        <end position="123"/>
    </location>
</feature>
<dbReference type="RefSeq" id="WP_142530552.1">
    <property type="nucleotide sequence ID" value="NZ_FXTN01000013.1"/>
</dbReference>
<dbReference type="InterPro" id="IPR007138">
    <property type="entry name" value="ABM_dom"/>
</dbReference>
<dbReference type="OrthoDB" id="9812754at2"/>
<dbReference type="InterPro" id="IPR011008">
    <property type="entry name" value="Dimeric_a/b-barrel"/>
</dbReference>
<evidence type="ECO:0000313" key="3">
    <source>
        <dbReference type="EMBL" id="SMO96575.1"/>
    </source>
</evidence>
<keyword evidence="3" id="KW-0503">Monooxygenase</keyword>
<dbReference type="EMBL" id="FXTN01000013">
    <property type="protein sequence ID" value="SMO96575.1"/>
    <property type="molecule type" value="Genomic_DNA"/>
</dbReference>
<proteinExistence type="predicted"/>
<dbReference type="Proteomes" id="UP000320300">
    <property type="component" value="Unassembled WGS sequence"/>
</dbReference>
<organism evidence="3 4">
    <name type="scientific">Pedobacter westerhofensis</name>
    <dbReference type="NCBI Taxonomy" id="425512"/>
    <lineage>
        <taxon>Bacteria</taxon>
        <taxon>Pseudomonadati</taxon>
        <taxon>Bacteroidota</taxon>
        <taxon>Sphingobacteriia</taxon>
        <taxon>Sphingobacteriales</taxon>
        <taxon>Sphingobacteriaceae</taxon>
        <taxon>Pedobacter</taxon>
    </lineage>
</organism>
<keyword evidence="1" id="KW-0732">Signal</keyword>
<reference evidence="3 4" key="1">
    <citation type="submission" date="2017-05" db="EMBL/GenBank/DDBJ databases">
        <authorList>
            <person name="Varghese N."/>
            <person name="Submissions S."/>
        </authorList>
    </citation>
    <scope>NUCLEOTIDE SEQUENCE [LARGE SCALE GENOMIC DNA]</scope>
    <source>
        <strain evidence="3 4">DSM 19036</strain>
    </source>
</reference>
<dbReference type="Pfam" id="PF03992">
    <property type="entry name" value="ABM"/>
    <property type="match status" value="1"/>
</dbReference>
<feature type="chain" id="PRO_5021905584" evidence="1">
    <location>
        <begin position="27"/>
        <end position="139"/>
    </location>
</feature>
<dbReference type="Gene3D" id="3.30.70.100">
    <property type="match status" value="1"/>
</dbReference>
<accession>A0A521FK82</accession>
<name>A0A521FK82_9SPHI</name>
<dbReference type="SUPFAM" id="SSF54909">
    <property type="entry name" value="Dimeric alpha+beta barrel"/>
    <property type="match status" value="1"/>
</dbReference>
<evidence type="ECO:0000313" key="4">
    <source>
        <dbReference type="Proteomes" id="UP000320300"/>
    </source>
</evidence>
<keyword evidence="3" id="KW-0560">Oxidoreductase</keyword>
<evidence type="ECO:0000259" key="2">
    <source>
        <dbReference type="PROSITE" id="PS51725"/>
    </source>
</evidence>
<dbReference type="PROSITE" id="PS51725">
    <property type="entry name" value="ABM"/>
    <property type="match status" value="1"/>
</dbReference>
<gene>
    <name evidence="3" type="ORF">SAMN06265348_113129</name>
</gene>
<keyword evidence="4" id="KW-1185">Reference proteome</keyword>